<evidence type="ECO:0000256" key="5">
    <source>
        <dbReference type="ARBA" id="ARBA00022989"/>
    </source>
</evidence>
<accession>A0A830HFE4</accession>
<keyword evidence="6 8" id="KW-0472">Membrane</keyword>
<dbReference type="OrthoDB" id="10262359at2759"/>
<feature type="domain" description="J" evidence="9">
    <location>
        <begin position="277"/>
        <end position="339"/>
    </location>
</feature>
<feature type="transmembrane region" description="Helical" evidence="8">
    <location>
        <begin position="52"/>
        <end position="70"/>
    </location>
</feature>
<sequence>MAASHVSKGGASDKGVQTDLKRSSLVVAYLLHFTTSMLGLPHFYLGRHAQGILYMISGGLFGLGVIRDTFRMPWYVQEANVSTKFLARLEELKGKSPRGPGISAQHCVAQYIMCYYLGNFLRKAALGAAILLEPFKETKFLRLCFDEKQPVYVTAVSVVIYALGVSYAAWLVRSVGRRACSLYVTTKYVLASTLVAHVVGTNMETVKQIGVLVAMATTFWTRRWRKFDEPPAVTWRQVVCILFLFIAMCVFAYQAPDEGDGDVFSRVGDIGNMSARKARNLLGVDRNASLKDIKKAWREMSRTYHPDKMAAMDPEKQKEAEEMQQKLNRAKELLTDKKEL</sequence>
<evidence type="ECO:0000259" key="9">
    <source>
        <dbReference type="PROSITE" id="PS50076"/>
    </source>
</evidence>
<dbReference type="Proteomes" id="UP000660262">
    <property type="component" value="Unassembled WGS sequence"/>
</dbReference>
<evidence type="ECO:0000256" key="7">
    <source>
        <dbReference type="SAM" id="Coils"/>
    </source>
</evidence>
<dbReference type="Pfam" id="PF00226">
    <property type="entry name" value="DnaJ"/>
    <property type="match status" value="1"/>
</dbReference>
<keyword evidence="4 8" id="KW-0812">Transmembrane</keyword>
<organism evidence="10 11">
    <name type="scientific">Pycnococcus provasolii</name>
    <dbReference type="NCBI Taxonomy" id="41880"/>
    <lineage>
        <taxon>Eukaryota</taxon>
        <taxon>Viridiplantae</taxon>
        <taxon>Chlorophyta</taxon>
        <taxon>Pseudoscourfieldiophyceae</taxon>
        <taxon>Pseudoscourfieldiales</taxon>
        <taxon>Pycnococcaceae</taxon>
        <taxon>Pycnococcus</taxon>
    </lineage>
</organism>
<dbReference type="InterPro" id="IPR007829">
    <property type="entry name" value="TM2"/>
</dbReference>
<evidence type="ECO:0000256" key="6">
    <source>
        <dbReference type="ARBA" id="ARBA00023136"/>
    </source>
</evidence>
<dbReference type="Gene3D" id="1.10.287.110">
    <property type="entry name" value="DnaJ domain"/>
    <property type="match status" value="1"/>
</dbReference>
<dbReference type="PANTHER" id="PTHR44733:SF1">
    <property type="entry name" value="DNAJ HOMOLOG SUBFAMILY C MEMBER 22"/>
    <property type="match status" value="1"/>
</dbReference>
<evidence type="ECO:0000256" key="2">
    <source>
        <dbReference type="ARBA" id="ARBA00004141"/>
    </source>
</evidence>
<dbReference type="CDD" id="cd06257">
    <property type="entry name" value="DnaJ"/>
    <property type="match status" value="1"/>
</dbReference>
<name>A0A830HFE4_9CHLO</name>
<keyword evidence="11" id="KW-1185">Reference proteome</keyword>
<feature type="transmembrane region" description="Helical" evidence="8">
    <location>
        <begin position="26"/>
        <end position="45"/>
    </location>
</feature>
<dbReference type="PROSITE" id="PS50076">
    <property type="entry name" value="DNAJ_2"/>
    <property type="match status" value="1"/>
</dbReference>
<dbReference type="PANTHER" id="PTHR44733">
    <property type="entry name" value="DNAJ HOMOLOG SUBFAMILY C MEMBER 22"/>
    <property type="match status" value="1"/>
</dbReference>
<evidence type="ECO:0000256" key="1">
    <source>
        <dbReference type="ARBA" id="ARBA00002080"/>
    </source>
</evidence>
<evidence type="ECO:0000256" key="4">
    <source>
        <dbReference type="ARBA" id="ARBA00022692"/>
    </source>
</evidence>
<dbReference type="SUPFAM" id="SSF46565">
    <property type="entry name" value="Chaperone J-domain"/>
    <property type="match status" value="1"/>
</dbReference>
<dbReference type="PRINTS" id="PR00625">
    <property type="entry name" value="JDOMAIN"/>
</dbReference>
<evidence type="ECO:0000256" key="3">
    <source>
        <dbReference type="ARBA" id="ARBA00020945"/>
    </source>
</evidence>
<dbReference type="InterPro" id="IPR001623">
    <property type="entry name" value="DnaJ_domain"/>
</dbReference>
<feature type="transmembrane region" description="Helical" evidence="8">
    <location>
        <begin position="233"/>
        <end position="253"/>
    </location>
</feature>
<gene>
    <name evidence="10" type="ORF">PPROV_000327400</name>
</gene>
<comment type="function">
    <text evidence="1">May function as a co-chaperone.</text>
</comment>
<dbReference type="Pfam" id="PF05154">
    <property type="entry name" value="TM2"/>
    <property type="match status" value="1"/>
</dbReference>
<reference evidence="10" key="1">
    <citation type="submission" date="2020-10" db="EMBL/GenBank/DDBJ databases">
        <title>Unveiling of a novel bifunctional photoreceptor, Dualchrome1, isolated from a cosmopolitan green alga.</title>
        <authorList>
            <person name="Suzuki S."/>
            <person name="Kawachi M."/>
        </authorList>
    </citation>
    <scope>NUCLEOTIDE SEQUENCE</scope>
    <source>
        <strain evidence="10">NIES 2893</strain>
    </source>
</reference>
<feature type="coiled-coil region" evidence="7">
    <location>
        <begin position="313"/>
        <end position="340"/>
    </location>
</feature>
<keyword evidence="7" id="KW-0175">Coiled coil</keyword>
<keyword evidence="5 8" id="KW-1133">Transmembrane helix</keyword>
<evidence type="ECO:0000313" key="10">
    <source>
        <dbReference type="EMBL" id="GHP04520.1"/>
    </source>
</evidence>
<dbReference type="InterPro" id="IPR036869">
    <property type="entry name" value="J_dom_sf"/>
</dbReference>
<dbReference type="GO" id="GO:0016020">
    <property type="term" value="C:membrane"/>
    <property type="evidence" value="ECO:0007669"/>
    <property type="project" value="UniProtKB-SubCell"/>
</dbReference>
<dbReference type="AlphaFoldDB" id="A0A830HFE4"/>
<evidence type="ECO:0000313" key="11">
    <source>
        <dbReference type="Proteomes" id="UP000660262"/>
    </source>
</evidence>
<dbReference type="SMART" id="SM00271">
    <property type="entry name" value="DnaJ"/>
    <property type="match status" value="1"/>
</dbReference>
<comment type="subcellular location">
    <subcellularLocation>
        <location evidence="2">Membrane</location>
        <topology evidence="2">Multi-pass membrane protein</topology>
    </subcellularLocation>
</comment>
<protein>
    <recommendedName>
        <fullName evidence="3">DnaJ homolog subfamily C member 22</fullName>
    </recommendedName>
</protein>
<comment type="caution">
    <text evidence="10">The sequence shown here is derived from an EMBL/GenBank/DDBJ whole genome shotgun (WGS) entry which is preliminary data.</text>
</comment>
<proteinExistence type="predicted"/>
<evidence type="ECO:0000256" key="8">
    <source>
        <dbReference type="SAM" id="Phobius"/>
    </source>
</evidence>
<feature type="transmembrane region" description="Helical" evidence="8">
    <location>
        <begin position="151"/>
        <end position="172"/>
    </location>
</feature>
<dbReference type="EMBL" id="BNJQ01000008">
    <property type="protein sequence ID" value="GHP04520.1"/>
    <property type="molecule type" value="Genomic_DNA"/>
</dbReference>